<dbReference type="Proteomes" id="UP000821845">
    <property type="component" value="Chromosome 1"/>
</dbReference>
<dbReference type="EMBL" id="CM023481">
    <property type="protein sequence ID" value="KAH6945356.1"/>
    <property type="molecule type" value="Genomic_DNA"/>
</dbReference>
<sequence length="700" mass="78414">MILQADPRARQQLRGRKQALDRALEGLGQHGLVTAAGGSAETAGEAPLLHLGEALRGQLESLLSRCKVGALRLSAGPEAARVSLNRGPAPSTASHQRQLSLRRVQVQERLIRNKTLLDALEPAEQAARGLETLLAVLRRRIQLDKDALCQFTQLRKEIAEELDEAAVLAPVLLRYSAGCQRVLELMRDVDEDDSDLSAGYHSDSDHSSSSAIGTDVQSSSSESAAAEELAAARQTIATLQQRQRELQDRLAIQAQRMVARGGRFESTAQGEQRPSALVRRYGSLYAQARVDTLDALDSIPQLRDADELKSKLLFSVVVLGFRSVQNSVSEMKAQVRRALQIPAQLSSDPRVLELDASVDDYLRANPDACDVSRNVEEVCAQIWATLYDYPCLKGCAGLTRYVCDCVRLAWALSVHGFALEFETRAFRRELHGTQDDLERHETLESHMNFILTYTEKANGSMETLRQALTESTQQNLELQSSLNAIKEQMTNMLREQHSLQEQVRVLAARVHDGQLECQRSAESIDVRLEEMLSRSWSQGKFVWYIKPYSLLRRQQENGEIARVVSAPFYTAAPGYKLRLMADLNGYGEGRGSHLSLFLQALFIVFFLQVMQGKFDCVLDWPCKYEHVLRVVDQTGRGLHLDRQQSFRSIPSRSKHLMGRPVNECNVPIGFHTMAPLSELHNERSGFLRNDTLVIVYRCRI</sequence>
<gene>
    <name evidence="1" type="ORF">HPB50_007922</name>
</gene>
<reference evidence="1" key="1">
    <citation type="submission" date="2020-05" db="EMBL/GenBank/DDBJ databases">
        <title>Large-scale comparative analyses of tick genomes elucidate their genetic diversity and vector capacities.</title>
        <authorList>
            <person name="Jia N."/>
            <person name="Wang J."/>
            <person name="Shi W."/>
            <person name="Du L."/>
            <person name="Sun Y."/>
            <person name="Zhan W."/>
            <person name="Jiang J."/>
            <person name="Wang Q."/>
            <person name="Zhang B."/>
            <person name="Ji P."/>
            <person name="Sakyi L.B."/>
            <person name="Cui X."/>
            <person name="Yuan T."/>
            <person name="Jiang B."/>
            <person name="Yang W."/>
            <person name="Lam T.T.-Y."/>
            <person name="Chang Q."/>
            <person name="Ding S."/>
            <person name="Wang X."/>
            <person name="Zhu J."/>
            <person name="Ruan X."/>
            <person name="Zhao L."/>
            <person name="Wei J."/>
            <person name="Que T."/>
            <person name="Du C."/>
            <person name="Cheng J."/>
            <person name="Dai P."/>
            <person name="Han X."/>
            <person name="Huang E."/>
            <person name="Gao Y."/>
            <person name="Liu J."/>
            <person name="Shao H."/>
            <person name="Ye R."/>
            <person name="Li L."/>
            <person name="Wei W."/>
            <person name="Wang X."/>
            <person name="Wang C."/>
            <person name="Yang T."/>
            <person name="Huo Q."/>
            <person name="Li W."/>
            <person name="Guo W."/>
            <person name="Chen H."/>
            <person name="Zhou L."/>
            <person name="Ni X."/>
            <person name="Tian J."/>
            <person name="Zhou Y."/>
            <person name="Sheng Y."/>
            <person name="Liu T."/>
            <person name="Pan Y."/>
            <person name="Xia L."/>
            <person name="Li J."/>
            <person name="Zhao F."/>
            <person name="Cao W."/>
        </authorList>
    </citation>
    <scope>NUCLEOTIDE SEQUENCE</scope>
    <source>
        <strain evidence="1">Hyas-2018</strain>
    </source>
</reference>
<proteinExistence type="predicted"/>
<keyword evidence="2" id="KW-1185">Reference proteome</keyword>
<accession>A0ACB7TGH3</accession>
<comment type="caution">
    <text evidence="1">The sequence shown here is derived from an EMBL/GenBank/DDBJ whole genome shotgun (WGS) entry which is preliminary data.</text>
</comment>
<evidence type="ECO:0000313" key="2">
    <source>
        <dbReference type="Proteomes" id="UP000821845"/>
    </source>
</evidence>
<organism evidence="1 2">
    <name type="scientific">Hyalomma asiaticum</name>
    <name type="common">Tick</name>
    <dbReference type="NCBI Taxonomy" id="266040"/>
    <lineage>
        <taxon>Eukaryota</taxon>
        <taxon>Metazoa</taxon>
        <taxon>Ecdysozoa</taxon>
        <taxon>Arthropoda</taxon>
        <taxon>Chelicerata</taxon>
        <taxon>Arachnida</taxon>
        <taxon>Acari</taxon>
        <taxon>Parasitiformes</taxon>
        <taxon>Ixodida</taxon>
        <taxon>Ixodoidea</taxon>
        <taxon>Ixodidae</taxon>
        <taxon>Hyalomminae</taxon>
        <taxon>Hyalomma</taxon>
    </lineage>
</organism>
<protein>
    <submittedName>
        <fullName evidence="1">Uncharacterized protein</fullName>
    </submittedName>
</protein>
<name>A0ACB7TGH3_HYAAI</name>
<evidence type="ECO:0000313" key="1">
    <source>
        <dbReference type="EMBL" id="KAH6945356.1"/>
    </source>
</evidence>